<dbReference type="Gene3D" id="1.10.150.50">
    <property type="entry name" value="Transcription Factor, Ets-1"/>
    <property type="match status" value="1"/>
</dbReference>
<feature type="compositionally biased region" description="Basic and acidic residues" evidence="3">
    <location>
        <begin position="1261"/>
        <end position="1278"/>
    </location>
</feature>
<feature type="region of interest" description="Disordered" evidence="3">
    <location>
        <begin position="975"/>
        <end position="995"/>
    </location>
</feature>
<evidence type="ECO:0000259" key="5">
    <source>
        <dbReference type="PROSITE" id="PS50105"/>
    </source>
</evidence>
<comment type="subcellular location">
    <subcellularLocation>
        <location evidence="2">Postsynaptic density</location>
    </subcellularLocation>
</comment>
<keyword evidence="8" id="KW-1185">Reference proteome</keyword>
<dbReference type="PROSITE" id="PS50105">
    <property type="entry name" value="SAM_DOMAIN"/>
    <property type="match status" value="1"/>
</dbReference>
<name>A0ABD0L4W0_9CAEN</name>
<dbReference type="PANTHER" id="PTHR24135">
    <property type="entry name" value="SH3 AND MULTIPLE ANKYRIN REPEAT DOMAINS PROTEIN"/>
    <property type="match status" value="1"/>
</dbReference>
<feature type="compositionally biased region" description="Polar residues" evidence="3">
    <location>
        <begin position="659"/>
        <end position="703"/>
    </location>
</feature>
<evidence type="ECO:0000313" key="7">
    <source>
        <dbReference type="EMBL" id="KAK7494609.1"/>
    </source>
</evidence>
<feature type="compositionally biased region" description="Polar residues" evidence="3">
    <location>
        <begin position="1443"/>
        <end position="1460"/>
    </location>
</feature>
<feature type="compositionally biased region" description="Basic and acidic residues" evidence="3">
    <location>
        <begin position="1141"/>
        <end position="1151"/>
    </location>
</feature>
<feature type="compositionally biased region" description="Acidic residues" evidence="3">
    <location>
        <begin position="644"/>
        <end position="654"/>
    </location>
</feature>
<dbReference type="InterPro" id="IPR051569">
    <property type="entry name" value="SHANK"/>
</dbReference>
<evidence type="ECO:0000313" key="8">
    <source>
        <dbReference type="Proteomes" id="UP001519460"/>
    </source>
</evidence>
<feature type="compositionally biased region" description="Low complexity" evidence="3">
    <location>
        <begin position="757"/>
        <end position="779"/>
    </location>
</feature>
<dbReference type="Pfam" id="PF00536">
    <property type="entry name" value="SAM_1"/>
    <property type="match status" value="1"/>
</dbReference>
<feature type="region of interest" description="Disordered" evidence="3">
    <location>
        <begin position="1350"/>
        <end position="1378"/>
    </location>
</feature>
<reference evidence="7 8" key="1">
    <citation type="journal article" date="2023" name="Sci. Data">
        <title>Genome assembly of the Korean intertidal mud-creeper Batillaria attramentaria.</title>
        <authorList>
            <person name="Patra A.K."/>
            <person name="Ho P.T."/>
            <person name="Jun S."/>
            <person name="Lee S.J."/>
            <person name="Kim Y."/>
            <person name="Won Y.J."/>
        </authorList>
    </citation>
    <scope>NUCLEOTIDE SEQUENCE [LARGE SCALE GENOMIC DNA]</scope>
    <source>
        <strain evidence="7">Wonlab-2016</strain>
    </source>
</reference>
<dbReference type="InterPro" id="IPR001478">
    <property type="entry name" value="PDZ"/>
</dbReference>
<dbReference type="GO" id="GO:0014069">
    <property type="term" value="C:postsynaptic density"/>
    <property type="evidence" value="ECO:0007669"/>
    <property type="project" value="UniProtKB-SubCell"/>
</dbReference>
<comment type="caution">
    <text evidence="7">The sequence shown here is derived from an EMBL/GenBank/DDBJ whole genome shotgun (WGS) entry which is preliminary data.</text>
</comment>
<feature type="compositionally biased region" description="Polar residues" evidence="3">
    <location>
        <begin position="985"/>
        <end position="995"/>
    </location>
</feature>
<evidence type="ECO:0000256" key="3">
    <source>
        <dbReference type="SAM" id="MobiDB-lite"/>
    </source>
</evidence>
<feature type="compositionally biased region" description="Polar residues" evidence="3">
    <location>
        <begin position="1059"/>
        <end position="1085"/>
    </location>
</feature>
<feature type="compositionally biased region" description="Basic and acidic residues" evidence="3">
    <location>
        <begin position="1049"/>
        <end position="1058"/>
    </location>
</feature>
<feature type="compositionally biased region" description="Polar residues" evidence="3">
    <location>
        <begin position="780"/>
        <end position="789"/>
    </location>
</feature>
<feature type="compositionally biased region" description="Low complexity" evidence="3">
    <location>
        <begin position="888"/>
        <end position="907"/>
    </location>
</feature>
<dbReference type="PROSITE" id="PS50106">
    <property type="entry name" value="PDZ"/>
    <property type="match status" value="1"/>
</dbReference>
<dbReference type="SMART" id="SM00228">
    <property type="entry name" value="PDZ"/>
    <property type="match status" value="1"/>
</dbReference>
<dbReference type="CDD" id="cd06746">
    <property type="entry name" value="PDZ_SHANK1_3-like"/>
    <property type="match status" value="1"/>
</dbReference>
<dbReference type="SUPFAM" id="SSF50156">
    <property type="entry name" value="PDZ domain-like"/>
    <property type="match status" value="1"/>
</dbReference>
<feature type="domain" description="SAM" evidence="5">
    <location>
        <begin position="1474"/>
        <end position="1537"/>
    </location>
</feature>
<organism evidence="7 8">
    <name type="scientific">Batillaria attramentaria</name>
    <dbReference type="NCBI Taxonomy" id="370345"/>
    <lineage>
        <taxon>Eukaryota</taxon>
        <taxon>Metazoa</taxon>
        <taxon>Spiralia</taxon>
        <taxon>Lophotrochozoa</taxon>
        <taxon>Mollusca</taxon>
        <taxon>Gastropoda</taxon>
        <taxon>Caenogastropoda</taxon>
        <taxon>Sorbeoconcha</taxon>
        <taxon>Cerithioidea</taxon>
        <taxon>Batillariidae</taxon>
        <taxon>Batillaria</taxon>
    </lineage>
</organism>
<feature type="region of interest" description="Disordered" evidence="3">
    <location>
        <begin position="1212"/>
        <end position="1326"/>
    </location>
</feature>
<sequence>MEKMKAGGNKGHDDEIGKVAISKAVGSRGIGTHRILPQWSAPRPMDRFITVRTNVFFGHCSFASLVLFSWCVSLPPPKDVLLDERLSNVRLTAGGFLVLRSHIVTERVSLVQPFCTEVLRAMDLFCVAPNVSTHFFTGACVAREPVSVRSPHFSTPKNENVSEDMAKICVGGYLESHTHVGNLNFQPTPEFPALQYLDSVDPGSQAERAGLRTGDFILEINGENVVRASHERVVQLIRSSGNTLTLKVVSVRTTTETPASPTDWFKHQDGSRTLPTRKKQAPLPPRRDPHTSLSYSKATSKSMSEGLAEIEKLDQTIAEFDQQNPSARRHSMHTLEITSGGGEQQKVASVRAAHTMKRVSVVEMEEMTDSNTPPPVPLKPAASEPRSGTLSKMSPSALRIKKYHKKGSATMERSKSTPDLADIEFGMDGSSGAAVMVEGRQAAGAEGGQGRVNYDRMSSTWSKSHSMYVPVIPGLTVDNMKRGPYSQAEGDTPEVPQRVPMPKRRAPDPPAKGEVVRISTVGGAQSTIYANVSEEIAARKKDSPYESSFRPGTSAQLTTNPNVMTQSLEQAKLQHRKSASVGSMETGHYHGRPGVSFAEDRIYETAQTFIKNHPNAMLLVTADIHDGKVQGPVRPSVEKTFYEPEPDYDVDSDEDKVGSSISHSKSEQGSPVSRLSVASQDVTTVSSGQQKTNNPTPNSSSVTVIAVGKDSPTKGPPVAAKQFTIHSDIPVTAYSTERADGSPQQNQNNRQMKSMDTSSLVSSTNSSRRSSVQSNLSHSTQDSASGTSREVQHRDTPTSSSIVFVRSSVANKEVVHHTPPPHHPPPPPPLPSTQPPPSLSQPPALPSHPPPAVSKYAPPPPPPPLPSQSIPPPPPPPPPVPAVPPPGSVSDMSSAKSSSMAAPVPASGPIPTSDIMAAVAQRQVRMENEGPRLTDRQTSAPALANQSIGERNQEVQKGIPTSDIIAAVAQRRARMENEGPRLTERQTSAPVLANQSVAERNQEALKAAIAKRKSKLESTQETTVVNEIEARLQKNRKLQAAKYFSSGDTLRKTNKSDESSTSVNSTVQAAATNAEVSSQVSTTSVKPDVQPSVADTTVALKAVSSSKTVVEQASKPKEIMHKAPSTKTQAPPPPPAPSKGIGKDATEKPALKNDQTQPTKGSTMPEKVVSNKPTTLPQKKSSNTTPLPKTGTIKSNDFLALAEKARQDYLQRMNSSAEIKPASHNAASSSPAGTKPVPSTAGDTSAPPAANSKHTMIEVQPARHETTPVKVSIKDKIANFEAGRSGGEGKGVELDGVTQDHSHTEPSLSNGTLRHKAGTNGVSSHDLPVVAPPADFADHEQKQRNAQIEIIPPPPSFAAEMGESGSGDPNGPAFGHDDAASFVSSVSSLSTLSSEHGENGGGMVTKVSHHYDDLIAPPPPPGFDDENDSATTEQMYEEISNSFIPPPVQFTSDESQTQGMKTDRPFQSRAVDTWQCSDVLDWLDSLDMSQYKPSFARNNVDGQRLQALERNDYIELGVTQVGHRMDLQRSIKRLMLRNGPS</sequence>
<dbReference type="InterPro" id="IPR001660">
    <property type="entry name" value="SAM"/>
</dbReference>
<evidence type="ECO:0000256" key="1">
    <source>
        <dbReference type="ARBA" id="ARBA00023018"/>
    </source>
</evidence>
<feature type="region of interest" description="Disordered" evidence="3">
    <location>
        <begin position="1103"/>
        <end position="1195"/>
    </location>
</feature>
<protein>
    <submittedName>
        <fullName evidence="7">Uncharacterized protein</fullName>
    </submittedName>
</protein>
<keyword evidence="1" id="KW-0770">Synapse</keyword>
<accession>A0ABD0L4W0</accession>
<feature type="compositionally biased region" description="Basic and acidic residues" evidence="3">
    <location>
        <begin position="975"/>
        <end position="984"/>
    </location>
</feature>
<evidence type="ECO:0000256" key="2">
    <source>
        <dbReference type="ARBA" id="ARBA00034105"/>
    </source>
</evidence>
<keyword evidence="4" id="KW-0812">Transmembrane</keyword>
<feature type="compositionally biased region" description="Polar residues" evidence="3">
    <location>
        <begin position="742"/>
        <end position="756"/>
    </location>
</feature>
<dbReference type="EMBL" id="JACVVK020000082">
    <property type="protein sequence ID" value="KAK7494609.1"/>
    <property type="molecule type" value="Genomic_DNA"/>
</dbReference>
<dbReference type="Proteomes" id="UP001519460">
    <property type="component" value="Unassembled WGS sequence"/>
</dbReference>
<feature type="region of interest" description="Disordered" evidence="3">
    <location>
        <begin position="1046"/>
        <end position="1088"/>
    </location>
</feature>
<feature type="region of interest" description="Disordered" evidence="3">
    <location>
        <begin position="1443"/>
        <end position="1466"/>
    </location>
</feature>
<dbReference type="Pfam" id="PF00595">
    <property type="entry name" value="PDZ"/>
    <property type="match status" value="1"/>
</dbReference>
<keyword evidence="4" id="KW-0472">Membrane</keyword>
<dbReference type="InterPro" id="IPR036034">
    <property type="entry name" value="PDZ_sf"/>
</dbReference>
<feature type="region of interest" description="Disordered" evidence="3">
    <location>
        <begin position="628"/>
        <end position="724"/>
    </location>
</feature>
<dbReference type="PANTHER" id="PTHR24135:SF28">
    <property type="entry name" value="LD13733P"/>
    <property type="match status" value="1"/>
</dbReference>
<feature type="compositionally biased region" description="Pro residues" evidence="3">
    <location>
        <begin position="821"/>
        <end position="887"/>
    </location>
</feature>
<dbReference type="Gene3D" id="2.30.42.10">
    <property type="match status" value="1"/>
</dbReference>
<feature type="region of interest" description="Disordered" evidence="3">
    <location>
        <begin position="255"/>
        <end position="300"/>
    </location>
</feature>
<feature type="domain" description="PDZ" evidence="6">
    <location>
        <begin position="196"/>
        <end position="252"/>
    </location>
</feature>
<feature type="transmembrane region" description="Helical" evidence="4">
    <location>
        <begin position="55"/>
        <end position="75"/>
    </location>
</feature>
<keyword evidence="4" id="KW-1133">Transmembrane helix</keyword>
<dbReference type="SMART" id="SM00454">
    <property type="entry name" value="SAM"/>
    <property type="match status" value="1"/>
</dbReference>
<evidence type="ECO:0000256" key="4">
    <source>
        <dbReference type="SAM" id="Phobius"/>
    </source>
</evidence>
<feature type="region of interest" description="Disordered" evidence="3">
    <location>
        <begin position="365"/>
        <end position="394"/>
    </location>
</feature>
<feature type="compositionally biased region" description="Polar residues" evidence="3">
    <location>
        <begin position="1171"/>
        <end position="1195"/>
    </location>
</feature>
<feature type="region of interest" description="Disordered" evidence="3">
    <location>
        <begin position="484"/>
        <end position="513"/>
    </location>
</feature>
<evidence type="ECO:0000259" key="6">
    <source>
        <dbReference type="PROSITE" id="PS50106"/>
    </source>
</evidence>
<feature type="compositionally biased region" description="Basic and acidic residues" evidence="3">
    <location>
        <begin position="1290"/>
        <end position="1304"/>
    </location>
</feature>
<feature type="region of interest" description="Disordered" evidence="3">
    <location>
        <begin position="928"/>
        <end position="959"/>
    </location>
</feature>
<gene>
    <name evidence="7" type="ORF">BaRGS_00014262</name>
</gene>
<proteinExistence type="predicted"/>
<feature type="region of interest" description="Disordered" evidence="3">
    <location>
        <begin position="736"/>
        <end position="912"/>
    </location>
</feature>
<dbReference type="SUPFAM" id="SSF47769">
    <property type="entry name" value="SAM/Pointed domain"/>
    <property type="match status" value="1"/>
</dbReference>
<feature type="compositionally biased region" description="Polar residues" evidence="3">
    <location>
        <begin position="1153"/>
        <end position="1162"/>
    </location>
</feature>
<feature type="compositionally biased region" description="Polar residues" evidence="3">
    <location>
        <begin position="291"/>
        <end position="300"/>
    </location>
</feature>
<dbReference type="InterPro" id="IPR013761">
    <property type="entry name" value="SAM/pointed_sf"/>
</dbReference>
<feature type="compositionally biased region" description="Polar residues" evidence="3">
    <location>
        <begin position="936"/>
        <end position="950"/>
    </location>
</feature>
<feature type="compositionally biased region" description="Low complexity" evidence="3">
    <location>
        <begin position="1222"/>
        <end position="1232"/>
    </location>
</feature>